<proteinExistence type="predicted"/>
<dbReference type="AlphaFoldDB" id="A0AAD7ZJ43"/>
<dbReference type="Proteomes" id="UP001233999">
    <property type="component" value="Unassembled WGS sequence"/>
</dbReference>
<dbReference type="EMBL" id="JASPKZ010007910">
    <property type="protein sequence ID" value="KAJ9581493.1"/>
    <property type="molecule type" value="Genomic_DNA"/>
</dbReference>
<reference evidence="2" key="1">
    <citation type="journal article" date="2023" name="IScience">
        <title>Live-bearing cockroach genome reveals convergent evolutionary mechanisms linked to viviparity in insects and beyond.</title>
        <authorList>
            <person name="Fouks B."/>
            <person name="Harrison M.C."/>
            <person name="Mikhailova A.A."/>
            <person name="Marchal E."/>
            <person name="English S."/>
            <person name="Carruthers M."/>
            <person name="Jennings E.C."/>
            <person name="Chiamaka E.L."/>
            <person name="Frigard R.A."/>
            <person name="Pippel M."/>
            <person name="Attardo G.M."/>
            <person name="Benoit J.B."/>
            <person name="Bornberg-Bauer E."/>
            <person name="Tobe S.S."/>
        </authorList>
    </citation>
    <scope>NUCLEOTIDE SEQUENCE</scope>
    <source>
        <strain evidence="2">Stay&amp;Tobe</strain>
    </source>
</reference>
<evidence type="ECO:0000313" key="3">
    <source>
        <dbReference type="Proteomes" id="UP001233999"/>
    </source>
</evidence>
<feature type="transmembrane region" description="Helical" evidence="1">
    <location>
        <begin position="12"/>
        <end position="31"/>
    </location>
</feature>
<keyword evidence="1" id="KW-0812">Transmembrane</keyword>
<sequence>VRNYDHLKLSIFLFSVSIFYFMAQLPFWRLIHFTTKMFIYQILLLKREKIFFNRPTNLNS</sequence>
<reference evidence="2" key="2">
    <citation type="submission" date="2023-05" db="EMBL/GenBank/DDBJ databases">
        <authorList>
            <person name="Fouks B."/>
        </authorList>
    </citation>
    <scope>NUCLEOTIDE SEQUENCE</scope>
    <source>
        <strain evidence="2">Stay&amp;Tobe</strain>
        <tissue evidence="2">Testes</tissue>
    </source>
</reference>
<evidence type="ECO:0000313" key="2">
    <source>
        <dbReference type="EMBL" id="KAJ9581493.1"/>
    </source>
</evidence>
<evidence type="ECO:0000256" key="1">
    <source>
        <dbReference type="SAM" id="Phobius"/>
    </source>
</evidence>
<keyword evidence="1" id="KW-0472">Membrane</keyword>
<keyword evidence="3" id="KW-1185">Reference proteome</keyword>
<organism evidence="2 3">
    <name type="scientific">Diploptera punctata</name>
    <name type="common">Pacific beetle cockroach</name>
    <dbReference type="NCBI Taxonomy" id="6984"/>
    <lineage>
        <taxon>Eukaryota</taxon>
        <taxon>Metazoa</taxon>
        <taxon>Ecdysozoa</taxon>
        <taxon>Arthropoda</taxon>
        <taxon>Hexapoda</taxon>
        <taxon>Insecta</taxon>
        <taxon>Pterygota</taxon>
        <taxon>Neoptera</taxon>
        <taxon>Polyneoptera</taxon>
        <taxon>Dictyoptera</taxon>
        <taxon>Blattodea</taxon>
        <taxon>Blaberoidea</taxon>
        <taxon>Blaberidae</taxon>
        <taxon>Diplopterinae</taxon>
        <taxon>Diploptera</taxon>
    </lineage>
</organism>
<feature type="non-terminal residue" evidence="2">
    <location>
        <position position="60"/>
    </location>
</feature>
<keyword evidence="1" id="KW-1133">Transmembrane helix</keyword>
<feature type="non-terminal residue" evidence="2">
    <location>
        <position position="1"/>
    </location>
</feature>
<name>A0AAD7ZJ43_DIPPU</name>
<protein>
    <submittedName>
        <fullName evidence="2">Uncharacterized protein</fullName>
    </submittedName>
</protein>
<accession>A0AAD7ZJ43</accession>
<comment type="caution">
    <text evidence="2">The sequence shown here is derived from an EMBL/GenBank/DDBJ whole genome shotgun (WGS) entry which is preliminary data.</text>
</comment>
<gene>
    <name evidence="2" type="ORF">L9F63_023329</name>
</gene>